<name>K4FB84_9CAUD</name>
<dbReference type="RefSeq" id="YP_006987554.1">
    <property type="nucleotide sequence ID" value="NC_019401.1"/>
</dbReference>
<keyword evidence="2" id="KW-1185">Reference proteome</keyword>
<dbReference type="Proteomes" id="UP000000457">
    <property type="component" value="Segment"/>
</dbReference>
<protein>
    <submittedName>
        <fullName evidence="1">Uncharacterized protein</fullName>
    </submittedName>
</protein>
<dbReference type="KEGG" id="vg:13994301"/>
<gene>
    <name evidence="1" type="ORF">GAP32_444</name>
</gene>
<sequence>MHKAVLIFEHTWYQYDGDYSRTETEVLTSDTEQGLDKLIKKITEKTVRNDYGDFGLMTHTCVLKSTERFETK</sequence>
<dbReference type="EMBL" id="JN882285">
    <property type="protein sequence ID" value="AFC21899.1"/>
    <property type="molecule type" value="Genomic_DNA"/>
</dbReference>
<organism evidence="1 2">
    <name type="scientific">Cronobacter phage vB_CsaM_GAP32</name>
    <dbReference type="NCBI Taxonomy" id="1141136"/>
    <lineage>
        <taxon>Viruses</taxon>
        <taxon>Duplodnaviria</taxon>
        <taxon>Heunggongvirae</taxon>
        <taxon>Uroviricota</taxon>
        <taxon>Caudoviricetes</taxon>
        <taxon>Mimasvirus</taxon>
        <taxon>Mimasvirus GAP32</taxon>
    </lineage>
</organism>
<dbReference type="GeneID" id="13994301"/>
<proteinExistence type="predicted"/>
<evidence type="ECO:0000313" key="2">
    <source>
        <dbReference type="Proteomes" id="UP000000457"/>
    </source>
</evidence>
<reference evidence="1 2" key="1">
    <citation type="journal article" date="2014" name="Virology">
        <title>Supersize me: Cronobacter sakazakii phage GAP32.</title>
        <authorList>
            <person name="Abbasifar R."/>
            <person name="Griffiths M.W."/>
            <person name="Sabour P.M."/>
            <person name="Ackermann H.-W."/>
            <person name="Vandersteegen K."/>
            <person name="Lavigne R."/>
            <person name="Noben J.-P."/>
            <person name="Villa A.A."/>
            <person name="Abbasifar A."/>
            <person name="Nash J.H.E."/>
            <person name="Kropinski A.M."/>
        </authorList>
    </citation>
    <scope>NUCLEOTIDE SEQUENCE [LARGE SCALE GENOMIC DNA]</scope>
    <source>
        <strain evidence="1">GAP-32</strain>
    </source>
</reference>
<accession>K4FB84</accession>
<evidence type="ECO:0000313" key="1">
    <source>
        <dbReference type="EMBL" id="AFC21899.1"/>
    </source>
</evidence>